<gene>
    <name evidence="11" type="ORF">TRAPUB_2167</name>
</gene>
<dbReference type="Pfam" id="PF02466">
    <property type="entry name" value="Tim17"/>
    <property type="match status" value="1"/>
</dbReference>
<name>A0A1M2VHD9_TRAPU</name>
<evidence type="ECO:0000256" key="8">
    <source>
        <dbReference type="ARBA" id="ARBA00023010"/>
    </source>
</evidence>
<keyword evidence="9" id="KW-0496">Mitochondrion</keyword>
<keyword evidence="3" id="KW-0813">Transport</keyword>
<keyword evidence="10" id="KW-0472">Membrane</keyword>
<keyword evidence="5" id="KW-0999">Mitochondrion inner membrane</keyword>
<dbReference type="STRING" id="154538.A0A1M2VHD9"/>
<dbReference type="EMBL" id="MNAD01001233">
    <property type="protein sequence ID" value="OJT06966.1"/>
    <property type="molecule type" value="Genomic_DNA"/>
</dbReference>
<dbReference type="AlphaFoldDB" id="A0A1M2VHD9"/>
<proteinExistence type="inferred from homology"/>
<keyword evidence="7" id="KW-1133">Transmembrane helix</keyword>
<dbReference type="PANTHER" id="PTHR10485">
    <property type="entry name" value="MITOCHONDRIAL IMPORT INNER MEMBRANE TRANSLOCASE SUBUNIT TIM-17"/>
    <property type="match status" value="1"/>
</dbReference>
<evidence type="ECO:0000256" key="7">
    <source>
        <dbReference type="ARBA" id="ARBA00022989"/>
    </source>
</evidence>
<evidence type="ECO:0000256" key="9">
    <source>
        <dbReference type="ARBA" id="ARBA00023128"/>
    </source>
</evidence>
<dbReference type="OrthoDB" id="2261329at2759"/>
<dbReference type="Proteomes" id="UP000184267">
    <property type="component" value="Unassembled WGS sequence"/>
</dbReference>
<dbReference type="PANTHER" id="PTHR10485:SF0">
    <property type="entry name" value="AT05822P-RELATED"/>
    <property type="match status" value="1"/>
</dbReference>
<keyword evidence="12" id="KW-1185">Reference proteome</keyword>
<evidence type="ECO:0000256" key="6">
    <source>
        <dbReference type="ARBA" id="ARBA00022927"/>
    </source>
</evidence>
<accession>A0A1M2VHD9</accession>
<sequence length="194" mass="20732">MLSCPHVTRPALKQKFREALARIGTGRSGGDETAQLLVHDADDEPTWPTQITQETHGKPAPLIQWCAKADGLLCHSPWVILSDFGSAFAMGAVGGTIWHGIKGARNSPRGDRLVGALSVVKARAPVTGGNFGVWGGMFSTFDCAVKGWRQKEDMWNAIISGFLTGGCLAARSEYLLPPFTDGCAVRGSPLLSLR</sequence>
<evidence type="ECO:0000256" key="4">
    <source>
        <dbReference type="ARBA" id="ARBA00022692"/>
    </source>
</evidence>
<keyword evidence="4" id="KW-0812">Transmembrane</keyword>
<reference evidence="11 12" key="1">
    <citation type="submission" date="2016-10" db="EMBL/GenBank/DDBJ databases">
        <title>Genome sequence of the basidiomycete white-rot fungus Trametes pubescens.</title>
        <authorList>
            <person name="Makela M.R."/>
            <person name="Granchi Z."/>
            <person name="Peng M."/>
            <person name="De Vries R.P."/>
            <person name="Grigoriev I."/>
            <person name="Riley R."/>
            <person name="Hilden K."/>
        </authorList>
    </citation>
    <scope>NUCLEOTIDE SEQUENCE [LARGE SCALE GENOMIC DNA]</scope>
    <source>
        <strain evidence="11 12">FBCC735</strain>
    </source>
</reference>
<dbReference type="GO" id="GO:0030150">
    <property type="term" value="P:protein import into mitochondrial matrix"/>
    <property type="evidence" value="ECO:0007669"/>
    <property type="project" value="TreeGrafter"/>
</dbReference>
<comment type="subcellular location">
    <subcellularLocation>
        <location evidence="1">Mitochondrion inner membrane</location>
        <topology evidence="1">Multi-pass membrane protein</topology>
    </subcellularLocation>
</comment>
<evidence type="ECO:0000256" key="3">
    <source>
        <dbReference type="ARBA" id="ARBA00022448"/>
    </source>
</evidence>
<evidence type="ECO:0000313" key="12">
    <source>
        <dbReference type="Proteomes" id="UP000184267"/>
    </source>
</evidence>
<keyword evidence="6" id="KW-0653">Protein transport</keyword>
<organism evidence="11 12">
    <name type="scientific">Trametes pubescens</name>
    <name type="common">White-rot fungus</name>
    <dbReference type="NCBI Taxonomy" id="154538"/>
    <lineage>
        <taxon>Eukaryota</taxon>
        <taxon>Fungi</taxon>
        <taxon>Dikarya</taxon>
        <taxon>Basidiomycota</taxon>
        <taxon>Agaricomycotina</taxon>
        <taxon>Agaricomycetes</taxon>
        <taxon>Polyporales</taxon>
        <taxon>Polyporaceae</taxon>
        <taxon>Trametes</taxon>
    </lineage>
</organism>
<dbReference type="GO" id="GO:0005744">
    <property type="term" value="C:TIM23 mitochondrial import inner membrane translocase complex"/>
    <property type="evidence" value="ECO:0007669"/>
    <property type="project" value="TreeGrafter"/>
</dbReference>
<evidence type="ECO:0000256" key="2">
    <source>
        <dbReference type="ARBA" id="ARBA00008444"/>
    </source>
</evidence>
<comment type="similarity">
    <text evidence="2">Belongs to the Tim17/Tim22/Tim23 family.</text>
</comment>
<evidence type="ECO:0000313" key="11">
    <source>
        <dbReference type="EMBL" id="OJT06966.1"/>
    </source>
</evidence>
<evidence type="ECO:0000256" key="10">
    <source>
        <dbReference type="ARBA" id="ARBA00023136"/>
    </source>
</evidence>
<evidence type="ECO:0000256" key="5">
    <source>
        <dbReference type="ARBA" id="ARBA00022792"/>
    </source>
</evidence>
<keyword evidence="8" id="KW-0811">Translocation</keyword>
<comment type="caution">
    <text evidence="11">The sequence shown here is derived from an EMBL/GenBank/DDBJ whole genome shotgun (WGS) entry which is preliminary data.</text>
</comment>
<dbReference type="GO" id="GO:0008320">
    <property type="term" value="F:protein transmembrane transporter activity"/>
    <property type="evidence" value="ECO:0007669"/>
    <property type="project" value="TreeGrafter"/>
</dbReference>
<protein>
    <submittedName>
        <fullName evidence="11">Mitochondrial import inner membrane translocase subunit tim17</fullName>
    </submittedName>
</protein>
<evidence type="ECO:0000256" key="1">
    <source>
        <dbReference type="ARBA" id="ARBA00004448"/>
    </source>
</evidence>